<dbReference type="Pfam" id="PF03466">
    <property type="entry name" value="LysR_substrate"/>
    <property type="match status" value="1"/>
</dbReference>
<keyword evidence="2" id="KW-0805">Transcription regulation</keyword>
<comment type="similarity">
    <text evidence="1">Belongs to the LysR transcriptional regulatory family.</text>
</comment>
<dbReference type="CDD" id="cd08432">
    <property type="entry name" value="PBP2_GcdR_TrpI_HvrB_AmpR_like"/>
    <property type="match status" value="1"/>
</dbReference>
<evidence type="ECO:0000313" key="6">
    <source>
        <dbReference type="EMBL" id="SEL92370.1"/>
    </source>
</evidence>
<evidence type="ECO:0000256" key="1">
    <source>
        <dbReference type="ARBA" id="ARBA00009437"/>
    </source>
</evidence>
<organism evidence="6 7">
    <name type="scientific">Bosea lupini</name>
    <dbReference type="NCBI Taxonomy" id="1036779"/>
    <lineage>
        <taxon>Bacteria</taxon>
        <taxon>Pseudomonadati</taxon>
        <taxon>Pseudomonadota</taxon>
        <taxon>Alphaproteobacteria</taxon>
        <taxon>Hyphomicrobiales</taxon>
        <taxon>Boseaceae</taxon>
        <taxon>Bosea</taxon>
    </lineage>
</organism>
<dbReference type="InterPro" id="IPR058163">
    <property type="entry name" value="LysR-type_TF_proteobact-type"/>
</dbReference>
<dbReference type="PANTHER" id="PTHR30537:SF74">
    <property type="entry name" value="HTH-TYPE TRANSCRIPTIONAL REGULATOR TRPI"/>
    <property type="match status" value="1"/>
</dbReference>
<dbReference type="STRING" id="1036779.SAMN04515666_106134"/>
<keyword evidence="3" id="KW-0238">DNA-binding</keyword>
<dbReference type="Pfam" id="PF00126">
    <property type="entry name" value="HTH_1"/>
    <property type="match status" value="1"/>
</dbReference>
<dbReference type="Proteomes" id="UP000199664">
    <property type="component" value="Unassembled WGS sequence"/>
</dbReference>
<dbReference type="GO" id="GO:0043565">
    <property type="term" value="F:sequence-specific DNA binding"/>
    <property type="evidence" value="ECO:0007669"/>
    <property type="project" value="TreeGrafter"/>
</dbReference>
<dbReference type="Gene3D" id="1.10.10.10">
    <property type="entry name" value="Winged helix-like DNA-binding domain superfamily/Winged helix DNA-binding domain"/>
    <property type="match status" value="1"/>
</dbReference>
<keyword evidence="4" id="KW-0804">Transcription</keyword>
<dbReference type="InterPro" id="IPR000847">
    <property type="entry name" value="LysR_HTH_N"/>
</dbReference>
<dbReference type="RefSeq" id="WP_091837453.1">
    <property type="nucleotide sequence ID" value="NZ_FOAN01000006.1"/>
</dbReference>
<dbReference type="FunFam" id="1.10.10.10:FF:000038">
    <property type="entry name" value="Glycine cleavage system transcriptional activator"/>
    <property type="match status" value="1"/>
</dbReference>
<dbReference type="InterPro" id="IPR036390">
    <property type="entry name" value="WH_DNA-bd_sf"/>
</dbReference>
<dbReference type="InterPro" id="IPR005119">
    <property type="entry name" value="LysR_subst-bd"/>
</dbReference>
<dbReference type="PANTHER" id="PTHR30537">
    <property type="entry name" value="HTH-TYPE TRANSCRIPTIONAL REGULATOR"/>
    <property type="match status" value="1"/>
</dbReference>
<evidence type="ECO:0000256" key="3">
    <source>
        <dbReference type="ARBA" id="ARBA00023125"/>
    </source>
</evidence>
<protein>
    <submittedName>
        <fullName evidence="6">LysR family transcriptional regulator, glycine cleavage system transcriptional activator</fullName>
    </submittedName>
</protein>
<dbReference type="SUPFAM" id="SSF53850">
    <property type="entry name" value="Periplasmic binding protein-like II"/>
    <property type="match status" value="1"/>
</dbReference>
<proteinExistence type="inferred from homology"/>
<sequence length="289" mass="31651">MTEQQQRLPSLNALRAFEAAARHLNFRAAADELGVTQGAVAQHVRGLESELRLKLFERQPRLLALTSAGRSYATHVARAFALLAEATDNLRPQPLRLTISATPSIAAKWLVPRLPEFTGAHPQLELSILASDALANFQSDGVDIAIRQGRPPFGPGLTADLLFEHDIVAICQPAMRPDEEELARLPLLRDGHDLWPEFFERALGRSMPLAIRSTRFNQTALAIDAAIAGQGVALASRFLVEPDLVARRLALATTASMRGGLDFYVVSARKPRHAEQTALVRAWLLAQRG</sequence>
<accession>A0A1H7U5M1</accession>
<feature type="domain" description="HTH lysR-type" evidence="5">
    <location>
        <begin position="9"/>
        <end position="66"/>
    </location>
</feature>
<dbReference type="OrthoDB" id="9793571at2"/>
<keyword evidence="7" id="KW-1185">Reference proteome</keyword>
<reference evidence="7" key="1">
    <citation type="submission" date="2016-10" db="EMBL/GenBank/DDBJ databases">
        <authorList>
            <person name="Varghese N."/>
            <person name="Submissions S."/>
        </authorList>
    </citation>
    <scope>NUCLEOTIDE SEQUENCE [LARGE SCALE GENOMIC DNA]</scope>
    <source>
        <strain evidence="7">LMG 26383,CCUG 61248,R- 45681</strain>
    </source>
</reference>
<dbReference type="GO" id="GO:0003700">
    <property type="term" value="F:DNA-binding transcription factor activity"/>
    <property type="evidence" value="ECO:0007669"/>
    <property type="project" value="InterPro"/>
</dbReference>
<dbReference type="PRINTS" id="PR00039">
    <property type="entry name" value="HTHLYSR"/>
</dbReference>
<evidence type="ECO:0000256" key="4">
    <source>
        <dbReference type="ARBA" id="ARBA00023163"/>
    </source>
</evidence>
<dbReference type="PROSITE" id="PS50931">
    <property type="entry name" value="HTH_LYSR"/>
    <property type="match status" value="1"/>
</dbReference>
<gene>
    <name evidence="6" type="ORF">SAMN04515666_106134</name>
</gene>
<dbReference type="InterPro" id="IPR036388">
    <property type="entry name" value="WH-like_DNA-bd_sf"/>
</dbReference>
<evidence type="ECO:0000259" key="5">
    <source>
        <dbReference type="PROSITE" id="PS50931"/>
    </source>
</evidence>
<dbReference type="SUPFAM" id="SSF46785">
    <property type="entry name" value="Winged helix' DNA-binding domain"/>
    <property type="match status" value="1"/>
</dbReference>
<dbReference type="EMBL" id="FOAN01000006">
    <property type="protein sequence ID" value="SEL92370.1"/>
    <property type="molecule type" value="Genomic_DNA"/>
</dbReference>
<dbReference type="GO" id="GO:0006351">
    <property type="term" value="P:DNA-templated transcription"/>
    <property type="evidence" value="ECO:0007669"/>
    <property type="project" value="TreeGrafter"/>
</dbReference>
<evidence type="ECO:0000256" key="2">
    <source>
        <dbReference type="ARBA" id="ARBA00023015"/>
    </source>
</evidence>
<dbReference type="AlphaFoldDB" id="A0A1H7U5M1"/>
<evidence type="ECO:0000313" key="7">
    <source>
        <dbReference type="Proteomes" id="UP000199664"/>
    </source>
</evidence>
<dbReference type="Gene3D" id="3.40.190.10">
    <property type="entry name" value="Periplasmic binding protein-like II"/>
    <property type="match status" value="2"/>
</dbReference>
<name>A0A1H7U5M1_9HYPH</name>